<feature type="chain" id="PRO_5037325401" evidence="1">
    <location>
        <begin position="22"/>
        <end position="317"/>
    </location>
</feature>
<accession>A0A934RAL1</accession>
<reference evidence="3" key="1">
    <citation type="submission" date="2021-01" db="EMBL/GenBank/DDBJ databases">
        <title>Modified the classification status of verrucomicrobia.</title>
        <authorList>
            <person name="Feng X."/>
        </authorList>
    </citation>
    <scope>NUCLEOTIDE SEQUENCE</scope>
    <source>
        <strain evidence="3">KCTC 22201</strain>
    </source>
</reference>
<feature type="domain" description="Thioredoxin" evidence="2">
    <location>
        <begin position="160"/>
        <end position="305"/>
    </location>
</feature>
<dbReference type="PROSITE" id="PS51352">
    <property type="entry name" value="THIOREDOXIN_2"/>
    <property type="match status" value="1"/>
</dbReference>
<dbReference type="AlphaFoldDB" id="A0A934RAL1"/>
<dbReference type="RefSeq" id="WP_200278440.1">
    <property type="nucleotide sequence ID" value="NZ_JAENII010000005.1"/>
</dbReference>
<evidence type="ECO:0000259" key="2">
    <source>
        <dbReference type="PROSITE" id="PS51352"/>
    </source>
</evidence>
<gene>
    <name evidence="3" type="ORF">JIN81_08165</name>
</gene>
<dbReference type="Proteomes" id="UP000658278">
    <property type="component" value="Unassembled WGS sequence"/>
</dbReference>
<dbReference type="InterPro" id="IPR000866">
    <property type="entry name" value="AhpC/TSA"/>
</dbReference>
<proteinExistence type="predicted"/>
<dbReference type="Gene3D" id="3.40.30.10">
    <property type="entry name" value="Glutaredoxin"/>
    <property type="match status" value="1"/>
</dbReference>
<sequence length="317" mass="35243">MRRPLLISLLVAGFFVAPAFGQDESQLPSRLDQALQDMLSERESPGALDERIEAARKLGATEQAILEARFLYHVDRREDDKLAAMLPELEAQAKNFKLSESQIFAVEEDWFAILEYVRAIKALEEKDRDGFKKHITEAFWLSPQQGAAFAPHIERLRLEEAMKKVKVDFSLSVQDLNGETALLQSLAKDRKAVLLHFFSPWSRECEESLPDFTASAKALEQAGIAVVTIIGESMPEAIADTRAILEATPGLTGSWLIDHDTSPLSRTLRIQAAPTMVLVELDGTIRFNGHPSDPSLWSEVKGIAPGFKRPEVDGNGH</sequence>
<dbReference type="Pfam" id="PF00578">
    <property type="entry name" value="AhpC-TSA"/>
    <property type="match status" value="1"/>
</dbReference>
<comment type="caution">
    <text evidence="3">The sequence shown here is derived from an EMBL/GenBank/DDBJ whole genome shotgun (WGS) entry which is preliminary data.</text>
</comment>
<dbReference type="InterPro" id="IPR036249">
    <property type="entry name" value="Thioredoxin-like_sf"/>
</dbReference>
<dbReference type="SUPFAM" id="SSF52833">
    <property type="entry name" value="Thioredoxin-like"/>
    <property type="match status" value="1"/>
</dbReference>
<name>A0A934RAL1_9BACT</name>
<dbReference type="GO" id="GO:0016491">
    <property type="term" value="F:oxidoreductase activity"/>
    <property type="evidence" value="ECO:0007669"/>
    <property type="project" value="InterPro"/>
</dbReference>
<organism evidence="3 4">
    <name type="scientific">Haloferula rosea</name>
    <dbReference type="NCBI Taxonomy" id="490093"/>
    <lineage>
        <taxon>Bacteria</taxon>
        <taxon>Pseudomonadati</taxon>
        <taxon>Verrucomicrobiota</taxon>
        <taxon>Verrucomicrobiia</taxon>
        <taxon>Verrucomicrobiales</taxon>
        <taxon>Verrucomicrobiaceae</taxon>
        <taxon>Haloferula</taxon>
    </lineage>
</organism>
<evidence type="ECO:0000313" key="4">
    <source>
        <dbReference type="Proteomes" id="UP000658278"/>
    </source>
</evidence>
<protein>
    <submittedName>
        <fullName evidence="3">Redoxin domain-containing protein</fullName>
    </submittedName>
</protein>
<keyword evidence="4" id="KW-1185">Reference proteome</keyword>
<dbReference type="EMBL" id="JAENII010000005">
    <property type="protein sequence ID" value="MBK1826990.1"/>
    <property type="molecule type" value="Genomic_DNA"/>
</dbReference>
<evidence type="ECO:0000313" key="3">
    <source>
        <dbReference type="EMBL" id="MBK1826990.1"/>
    </source>
</evidence>
<dbReference type="GO" id="GO:0016209">
    <property type="term" value="F:antioxidant activity"/>
    <property type="evidence" value="ECO:0007669"/>
    <property type="project" value="InterPro"/>
</dbReference>
<feature type="signal peptide" evidence="1">
    <location>
        <begin position="1"/>
        <end position="21"/>
    </location>
</feature>
<dbReference type="InterPro" id="IPR013766">
    <property type="entry name" value="Thioredoxin_domain"/>
</dbReference>
<evidence type="ECO:0000256" key="1">
    <source>
        <dbReference type="SAM" id="SignalP"/>
    </source>
</evidence>
<keyword evidence="1" id="KW-0732">Signal</keyword>